<evidence type="ECO:0000313" key="2">
    <source>
        <dbReference type="Proteomes" id="UP000095282"/>
    </source>
</evidence>
<reference evidence="3" key="1">
    <citation type="submission" date="2016-11" db="UniProtKB">
        <authorList>
            <consortium name="WormBaseParasite"/>
        </authorList>
    </citation>
    <scope>IDENTIFICATION</scope>
</reference>
<organism evidence="2 3">
    <name type="scientific">Caenorhabditis tropicalis</name>
    <dbReference type="NCBI Taxonomy" id="1561998"/>
    <lineage>
        <taxon>Eukaryota</taxon>
        <taxon>Metazoa</taxon>
        <taxon>Ecdysozoa</taxon>
        <taxon>Nematoda</taxon>
        <taxon>Chromadorea</taxon>
        <taxon>Rhabditida</taxon>
        <taxon>Rhabditina</taxon>
        <taxon>Rhabditomorpha</taxon>
        <taxon>Rhabditoidea</taxon>
        <taxon>Rhabditidae</taxon>
        <taxon>Peloderinae</taxon>
        <taxon>Caenorhabditis</taxon>
    </lineage>
</organism>
<dbReference type="Proteomes" id="UP000095282">
    <property type="component" value="Unplaced"/>
</dbReference>
<name>A0A1I7TVJ6_9PELO</name>
<keyword evidence="1" id="KW-0812">Transmembrane</keyword>
<evidence type="ECO:0000313" key="3">
    <source>
        <dbReference type="WBParaSite" id="Csp11.Scaffold629.g12214.t1"/>
    </source>
</evidence>
<keyword evidence="2" id="KW-1185">Reference proteome</keyword>
<protein>
    <submittedName>
        <fullName evidence="3">SERPIN domain-containing protein</fullName>
    </submittedName>
</protein>
<feature type="transmembrane region" description="Helical" evidence="1">
    <location>
        <begin position="18"/>
        <end position="34"/>
    </location>
</feature>
<sequence>MKSQLNDSFKGPTSSTDVWAIFFAFFVLALSHSLRGHNENLISILLGPSTVNEEAVVSLFQDLKIREPESNHFSIVIY</sequence>
<proteinExistence type="predicted"/>
<keyword evidence="1" id="KW-0472">Membrane</keyword>
<keyword evidence="1" id="KW-1133">Transmembrane helix</keyword>
<accession>A0A1I7TVJ6</accession>
<evidence type="ECO:0000256" key="1">
    <source>
        <dbReference type="SAM" id="Phobius"/>
    </source>
</evidence>
<dbReference type="WBParaSite" id="Csp11.Scaffold629.g12214.t1">
    <property type="protein sequence ID" value="Csp11.Scaffold629.g12214.t1"/>
    <property type="gene ID" value="Csp11.Scaffold629.g12214"/>
</dbReference>
<dbReference type="AlphaFoldDB" id="A0A1I7TVJ6"/>